<reference evidence="1 2" key="1">
    <citation type="submission" date="2020-03" db="EMBL/GenBank/DDBJ databases">
        <title>Metagenomic, metatranscriptomic, and metabolomic analyses revealed the key microbes and metabolic features during the fermentation of ganjang, Korean traditional soy sauce.</title>
        <authorList>
            <person name="Chun B.H."/>
            <person name="Jeon C.O."/>
        </authorList>
    </citation>
    <scope>NUCLEOTIDE SEQUENCE [LARGE SCALE GENOMIC DNA]</scope>
    <source>
        <strain evidence="1 2">KG14</strain>
    </source>
</reference>
<accession>A0A851HSR6</accession>
<sequence length="123" mass="14462">MAQPATLPSEDVARDVAMRFLERHAPDLLNKHDIHWIAPHDETITVNNRESEQTLTLTGMKVKMRSTKPDQLWFWVIVGPNKEVMVFERDIFWVTMPGHRRTEKWLHDSWLAEKQQNPSPGEH</sequence>
<dbReference type="AlphaFoldDB" id="A0A851HSR6"/>
<protein>
    <submittedName>
        <fullName evidence="1">Uncharacterized protein</fullName>
    </submittedName>
</protein>
<dbReference type="EMBL" id="JABEVQ010000001">
    <property type="protein sequence ID" value="NWN90332.1"/>
    <property type="molecule type" value="Genomic_DNA"/>
</dbReference>
<comment type="caution">
    <text evidence="1">The sequence shown here is derived from an EMBL/GenBank/DDBJ whole genome shotgun (WGS) entry which is preliminary data.</text>
</comment>
<organism evidence="1 2">
    <name type="scientific">Marinobacter adhaerens</name>
    <dbReference type="NCBI Taxonomy" id="1033846"/>
    <lineage>
        <taxon>Bacteria</taxon>
        <taxon>Pseudomonadati</taxon>
        <taxon>Pseudomonadota</taxon>
        <taxon>Gammaproteobacteria</taxon>
        <taxon>Pseudomonadales</taxon>
        <taxon>Marinobacteraceae</taxon>
        <taxon>Marinobacter</taxon>
    </lineage>
</organism>
<evidence type="ECO:0000313" key="2">
    <source>
        <dbReference type="Proteomes" id="UP000536442"/>
    </source>
</evidence>
<dbReference type="Proteomes" id="UP000536442">
    <property type="component" value="Unassembled WGS sequence"/>
</dbReference>
<proteinExistence type="predicted"/>
<keyword evidence="2" id="KW-1185">Reference proteome</keyword>
<evidence type="ECO:0000313" key="1">
    <source>
        <dbReference type="EMBL" id="NWN90332.1"/>
    </source>
</evidence>
<name>A0A851HSR6_9GAMM</name>
<gene>
    <name evidence="1" type="ORF">HLV39_02310</name>
</gene>